<dbReference type="Gene3D" id="3.40.50.1820">
    <property type="entry name" value="alpha/beta hydrolase"/>
    <property type="match status" value="1"/>
</dbReference>
<dbReference type="InterPro" id="IPR029058">
    <property type="entry name" value="AB_hydrolase_fold"/>
</dbReference>
<dbReference type="OMA" id="DCYWHNK"/>
<dbReference type="KEGG" id="kla:KLLA0_F11462g"/>
<sequence>MSSTKVPGTLHLFKEKRVAFEFDPIGKSKALIFVGGLTDGLLTVPYLQGLAKALDPLGYSLVQIQITSSYIGFGTGSLKRDDEEIDSLVDYLKKDGREMVLLMGHSTGSQNTIHYLLHHPGKISGGILQAAVSDREFGSTVIPQPLLSKLNAEAKALVDAGKPEELLSSKHAECMLDTPITAYRWCSLLLPDGDDDFFSSDLSDEKLEITFGYIKDPFLIALSEKDECYPNNGKPLELLQRWQCFVDKKLWSKNSGLIKGATHAVPEEDSQKELFKMVTGFIKENGF</sequence>
<dbReference type="InParanoid" id="Q6CKD7"/>
<dbReference type="HOGENOM" id="CLU_049633_3_0_1"/>
<dbReference type="Pfam" id="PF08538">
    <property type="entry name" value="DUF1749"/>
    <property type="match status" value="1"/>
</dbReference>
<dbReference type="PANTHER" id="PTHR31591:SF1">
    <property type="entry name" value="UPF0613 PROTEIN PB24D3.06C"/>
    <property type="match status" value="1"/>
</dbReference>
<organism evidence="1 2">
    <name type="scientific">Kluyveromyces lactis (strain ATCC 8585 / CBS 2359 / DSM 70799 / NBRC 1267 / NRRL Y-1140 / WM37)</name>
    <name type="common">Yeast</name>
    <name type="synonym">Candida sphaerica</name>
    <dbReference type="NCBI Taxonomy" id="284590"/>
    <lineage>
        <taxon>Eukaryota</taxon>
        <taxon>Fungi</taxon>
        <taxon>Dikarya</taxon>
        <taxon>Ascomycota</taxon>
        <taxon>Saccharomycotina</taxon>
        <taxon>Saccharomycetes</taxon>
        <taxon>Saccharomycetales</taxon>
        <taxon>Saccharomycetaceae</taxon>
        <taxon>Kluyveromyces</taxon>
    </lineage>
</organism>
<proteinExistence type="predicted"/>
<dbReference type="PaxDb" id="284590-Q6CKD7"/>
<dbReference type="InterPro" id="IPR013744">
    <property type="entry name" value="SidJ"/>
</dbReference>
<dbReference type="GeneID" id="2895092"/>
<gene>
    <name evidence="1" type="ORF">KLLA0_F11462g</name>
</gene>
<evidence type="ECO:0000313" key="2">
    <source>
        <dbReference type="Proteomes" id="UP000000598"/>
    </source>
</evidence>
<dbReference type="EMBL" id="CR382126">
    <property type="protein sequence ID" value="CAG98310.1"/>
    <property type="molecule type" value="Genomic_DNA"/>
</dbReference>
<evidence type="ECO:0000313" key="1">
    <source>
        <dbReference type="EMBL" id="CAG98310.1"/>
    </source>
</evidence>
<dbReference type="SUPFAM" id="SSF53474">
    <property type="entry name" value="alpha/beta-Hydrolases"/>
    <property type="match status" value="1"/>
</dbReference>
<dbReference type="PANTHER" id="PTHR31591">
    <property type="entry name" value="UPF0613 PROTEIN PB24D3.06C"/>
    <property type="match status" value="1"/>
</dbReference>
<keyword evidence="2" id="KW-1185">Reference proteome</keyword>
<dbReference type="ESTHER" id="klula-q6ckd7">
    <property type="family name" value="Fusarinine_C_esterase_sidJ"/>
</dbReference>
<name>Q6CKD7_KLULA</name>
<dbReference type="RefSeq" id="XP_455602.1">
    <property type="nucleotide sequence ID" value="XM_455602.1"/>
</dbReference>
<reference evidence="1 2" key="1">
    <citation type="journal article" date="2004" name="Nature">
        <title>Genome evolution in yeasts.</title>
        <authorList>
            <consortium name="Genolevures"/>
            <person name="Dujon B."/>
            <person name="Sherman D."/>
            <person name="Fischer G."/>
            <person name="Durrens P."/>
            <person name="Casaregola S."/>
            <person name="Lafontaine I."/>
            <person name="de Montigny J."/>
            <person name="Marck C."/>
            <person name="Neuveglise C."/>
            <person name="Talla E."/>
            <person name="Goffard N."/>
            <person name="Frangeul L."/>
            <person name="Aigle M."/>
            <person name="Anthouard V."/>
            <person name="Babour A."/>
            <person name="Barbe V."/>
            <person name="Barnay S."/>
            <person name="Blanchin S."/>
            <person name="Beckerich J.M."/>
            <person name="Beyne E."/>
            <person name="Bleykasten C."/>
            <person name="Boisrame A."/>
            <person name="Boyer J."/>
            <person name="Cattolico L."/>
            <person name="Confanioleri F."/>
            <person name="de Daruvar A."/>
            <person name="Despons L."/>
            <person name="Fabre E."/>
            <person name="Fairhead C."/>
            <person name="Ferry-Dumazet H."/>
            <person name="Groppi A."/>
            <person name="Hantraye F."/>
            <person name="Hennequin C."/>
            <person name="Jauniaux N."/>
            <person name="Joyet P."/>
            <person name="Kachouri R."/>
            <person name="Kerrest A."/>
            <person name="Koszul R."/>
            <person name="Lemaire M."/>
            <person name="Lesur I."/>
            <person name="Ma L."/>
            <person name="Muller H."/>
            <person name="Nicaud J.M."/>
            <person name="Nikolski M."/>
            <person name="Oztas S."/>
            <person name="Ozier-Kalogeropoulos O."/>
            <person name="Pellenz S."/>
            <person name="Potier S."/>
            <person name="Richard G.F."/>
            <person name="Straub M.L."/>
            <person name="Suleau A."/>
            <person name="Swennene D."/>
            <person name="Tekaia F."/>
            <person name="Wesolowski-Louvel M."/>
            <person name="Westhof E."/>
            <person name="Wirth B."/>
            <person name="Zeniou-Meyer M."/>
            <person name="Zivanovic I."/>
            <person name="Bolotin-Fukuhara M."/>
            <person name="Thierry A."/>
            <person name="Bouchier C."/>
            <person name="Caudron B."/>
            <person name="Scarpelli C."/>
            <person name="Gaillardin C."/>
            <person name="Weissenbach J."/>
            <person name="Wincker P."/>
            <person name="Souciet J.L."/>
        </authorList>
    </citation>
    <scope>NUCLEOTIDE SEQUENCE [LARGE SCALE GENOMIC DNA]</scope>
    <source>
        <strain evidence="2">ATCC 8585 / CBS 2359 / DSM 70799 / NBRC 1267 / NRRL Y-1140 / WM37</strain>
    </source>
</reference>
<accession>Q6CKD7</accession>
<dbReference type="eggNOG" id="KOG4840">
    <property type="taxonomic scope" value="Eukaryota"/>
</dbReference>
<protein>
    <submittedName>
        <fullName evidence="1">KLLA0F11462p</fullName>
    </submittedName>
</protein>
<dbReference type="AlphaFoldDB" id="Q6CKD7"/>
<dbReference type="Proteomes" id="UP000000598">
    <property type="component" value="Chromosome F"/>
</dbReference>